<dbReference type="AlphaFoldDB" id="A0A0F9LSL2"/>
<evidence type="ECO:0000256" key="1">
    <source>
        <dbReference type="SAM" id="Phobius"/>
    </source>
</evidence>
<protein>
    <submittedName>
        <fullName evidence="2">Uncharacterized protein</fullName>
    </submittedName>
</protein>
<gene>
    <name evidence="2" type="ORF">LCGC14_1545590</name>
</gene>
<comment type="caution">
    <text evidence="2">The sequence shown here is derived from an EMBL/GenBank/DDBJ whole genome shotgun (WGS) entry which is preliminary data.</text>
</comment>
<keyword evidence="1" id="KW-0472">Membrane</keyword>
<name>A0A0F9LSL2_9ZZZZ</name>
<keyword evidence="1" id="KW-0812">Transmembrane</keyword>
<reference evidence="2" key="1">
    <citation type="journal article" date="2015" name="Nature">
        <title>Complex archaea that bridge the gap between prokaryotes and eukaryotes.</title>
        <authorList>
            <person name="Spang A."/>
            <person name="Saw J.H."/>
            <person name="Jorgensen S.L."/>
            <person name="Zaremba-Niedzwiedzka K."/>
            <person name="Martijn J."/>
            <person name="Lind A.E."/>
            <person name="van Eijk R."/>
            <person name="Schleper C."/>
            <person name="Guy L."/>
            <person name="Ettema T.J."/>
        </authorList>
    </citation>
    <scope>NUCLEOTIDE SEQUENCE</scope>
</reference>
<dbReference type="EMBL" id="LAZR01011746">
    <property type="protein sequence ID" value="KKM60067.1"/>
    <property type="molecule type" value="Genomic_DNA"/>
</dbReference>
<keyword evidence="1" id="KW-1133">Transmembrane helix</keyword>
<accession>A0A0F9LSL2</accession>
<organism evidence="2">
    <name type="scientific">marine sediment metagenome</name>
    <dbReference type="NCBI Taxonomy" id="412755"/>
    <lineage>
        <taxon>unclassified sequences</taxon>
        <taxon>metagenomes</taxon>
        <taxon>ecological metagenomes</taxon>
    </lineage>
</organism>
<sequence>MKERRIRDILKDLLFYSLAVGGWYILANIVIWAWFHDNIAILNINPFNEKWLDVACLLFVFGFFIYYFIWKAKHANKKV</sequence>
<evidence type="ECO:0000313" key="2">
    <source>
        <dbReference type="EMBL" id="KKM60067.1"/>
    </source>
</evidence>
<proteinExistence type="predicted"/>
<feature type="transmembrane region" description="Helical" evidence="1">
    <location>
        <begin position="51"/>
        <end position="70"/>
    </location>
</feature>
<feature type="transmembrane region" description="Helical" evidence="1">
    <location>
        <begin position="12"/>
        <end position="35"/>
    </location>
</feature>